<name>A0A448XIX8_9PLAT</name>
<evidence type="ECO:0000313" key="2">
    <source>
        <dbReference type="EMBL" id="VEL37764.1"/>
    </source>
</evidence>
<keyword evidence="3" id="KW-1185">Reference proteome</keyword>
<gene>
    <name evidence="2" type="ORF">PXEA_LOCUS31204</name>
</gene>
<proteinExistence type="predicted"/>
<evidence type="ECO:0000313" key="3">
    <source>
        <dbReference type="Proteomes" id="UP000784294"/>
    </source>
</evidence>
<comment type="caution">
    <text evidence="2">The sequence shown here is derived from an EMBL/GenBank/DDBJ whole genome shotgun (WGS) entry which is preliminary data.</text>
</comment>
<dbReference type="Proteomes" id="UP000784294">
    <property type="component" value="Unassembled WGS sequence"/>
</dbReference>
<reference evidence="2" key="1">
    <citation type="submission" date="2018-11" db="EMBL/GenBank/DDBJ databases">
        <authorList>
            <consortium name="Pathogen Informatics"/>
        </authorList>
    </citation>
    <scope>NUCLEOTIDE SEQUENCE</scope>
</reference>
<feature type="domain" description="Trematode PH-like" evidence="1">
    <location>
        <begin position="12"/>
        <end position="129"/>
    </location>
</feature>
<dbReference type="AlphaFoldDB" id="A0A448XIX8"/>
<dbReference type="InterPro" id="IPR057376">
    <property type="entry name" value="PH_trem"/>
</dbReference>
<dbReference type="Pfam" id="PF25356">
    <property type="entry name" value="PH_trem"/>
    <property type="match status" value="1"/>
</dbReference>
<dbReference type="EMBL" id="CAAALY010255924">
    <property type="protein sequence ID" value="VEL37764.1"/>
    <property type="molecule type" value="Genomic_DNA"/>
</dbReference>
<protein>
    <recommendedName>
        <fullName evidence="1">Trematode PH-like domain-containing protein</fullName>
    </recommendedName>
</protein>
<organism evidence="2 3">
    <name type="scientific">Protopolystoma xenopodis</name>
    <dbReference type="NCBI Taxonomy" id="117903"/>
    <lineage>
        <taxon>Eukaryota</taxon>
        <taxon>Metazoa</taxon>
        <taxon>Spiralia</taxon>
        <taxon>Lophotrochozoa</taxon>
        <taxon>Platyhelminthes</taxon>
        <taxon>Monogenea</taxon>
        <taxon>Polyopisthocotylea</taxon>
        <taxon>Polystomatidea</taxon>
        <taxon>Polystomatidae</taxon>
        <taxon>Protopolystoma</taxon>
    </lineage>
</organism>
<evidence type="ECO:0000259" key="1">
    <source>
        <dbReference type="Pfam" id="PF25356"/>
    </source>
</evidence>
<accession>A0A448XIX8</accession>
<sequence>MKQSKNVPMGDFKANVQIKHRSIFPGDHMCSAEEASYLLERALNSKSLGNFTLYVLSDRLLLKVRNKKAMLPWSEILLSTILEVYKFASYSYLAVLATETPENLIYDFILFSTSEARDNLIRLLSQHSKYRNYHLTSARPEIYGVSSSAGQLHAGNVVVYETTPNYELSTIGSQRRGTQTMSGANTLSRPTLTVRAQSTPSLMFHKVEGNTEWIFSSNVLLLSHPELGPNARMDKGSLLSAVYQCYRENLFGQYHMCCYNSYFSLQPLEETAPKLLESRLNYKQILTFRCLNKENIPVVLLRGSYDGEIFFHIVIQFELTGELRNFKRIFESQLRYHDHTQEDMHVASGYYSK</sequence>